<dbReference type="InterPro" id="IPR009506">
    <property type="entry name" value="YjiS-like"/>
</dbReference>
<organism evidence="2">
    <name type="scientific">mine drainage metagenome</name>
    <dbReference type="NCBI Taxonomy" id="410659"/>
    <lineage>
        <taxon>unclassified sequences</taxon>
        <taxon>metagenomes</taxon>
        <taxon>ecological metagenomes</taxon>
    </lineage>
</organism>
<evidence type="ECO:0000259" key="1">
    <source>
        <dbReference type="Pfam" id="PF06568"/>
    </source>
</evidence>
<proteinExistence type="predicted"/>
<dbReference type="EMBL" id="MLJW01003722">
    <property type="protein sequence ID" value="OIQ71449.1"/>
    <property type="molecule type" value="Genomic_DNA"/>
</dbReference>
<sequence>MTTLLRTRPATPSFNPFAAFARLMQAFATRRQFRQLGELDAYLLDDMGLTRQQAEELSRLPVWDAPSYWRR</sequence>
<dbReference type="AlphaFoldDB" id="A0A1J5PIM4"/>
<feature type="domain" description="YjiS-like" evidence="1">
    <location>
        <begin position="21"/>
        <end position="55"/>
    </location>
</feature>
<protein>
    <recommendedName>
        <fullName evidence="1">YjiS-like domain-containing protein</fullName>
    </recommendedName>
</protein>
<reference evidence="2" key="1">
    <citation type="submission" date="2016-10" db="EMBL/GenBank/DDBJ databases">
        <title>Sequence of Gallionella enrichment culture.</title>
        <authorList>
            <person name="Poehlein A."/>
            <person name="Muehling M."/>
            <person name="Daniel R."/>
        </authorList>
    </citation>
    <scope>NUCLEOTIDE SEQUENCE</scope>
</reference>
<dbReference type="Pfam" id="PF06568">
    <property type="entry name" value="YjiS-like"/>
    <property type="match status" value="1"/>
</dbReference>
<comment type="caution">
    <text evidence="2">The sequence shown here is derived from an EMBL/GenBank/DDBJ whole genome shotgun (WGS) entry which is preliminary data.</text>
</comment>
<accession>A0A1J5PIM4</accession>
<evidence type="ECO:0000313" key="2">
    <source>
        <dbReference type="EMBL" id="OIQ71449.1"/>
    </source>
</evidence>
<gene>
    <name evidence="2" type="ORF">GALL_469350</name>
</gene>
<name>A0A1J5PIM4_9ZZZZ</name>